<dbReference type="GO" id="GO:0005975">
    <property type="term" value="P:carbohydrate metabolic process"/>
    <property type="evidence" value="ECO:0007669"/>
    <property type="project" value="InterPro"/>
</dbReference>
<evidence type="ECO:0000256" key="5">
    <source>
        <dbReference type="ARBA" id="ARBA00023295"/>
    </source>
</evidence>
<sequence length="761" mass="84708">MSQNTTENETQDISTATARCYCYQQHQPRVSSQAWALGHSGHAARRPFRWPELLTPDCRGIGFGGDYNPDQWPEEVWDDDIRLMKKAHVNTVALAIFSWDRIEPYEGVFDFGWLDRIITKLGTNGIATDLATATAAAPLWLYKAHPEVLPVEKDGSIINPGSRQSWRPTSPVFREYALTLCRAIAEHYKNNPYVIAWHINNEYGWNNSHDYSDDAERAFQQWCKNRYHTIDALNTAWGTAFWAQEVRSFDDVILPRHMGNDAMANPSHQLDYERFCSDALKEFYIAERTAVERICPGKPFTTNFMIAAGQCELDYADWSDEVDFVSNDHYFTPGEAHLDELACSDSLVNGLSLGNPWYLMEHSTSSVQWKPVNARKRSGELIRDAVVHVAMGADAINFFQWRQSHSGAEKFHSAMLPHAGENSQIFQDVCELGRILDRLSAEGLQGSRVSRSQTAILFDADCEWASRCGTLPSSQISHWDDVCTWYRAFLDVSARADVVPLRGDWSGYGTVVLPAMLVLSDREAERLKSFVRAGGRVIIGYASGLADGNFRVALGGYPGVLRDVAGVRSEEFNIIGDLPGEPAMVMLSDGSASRLWQNVVTSVGPDAQTLAVYEGEAAADWEVEGLPAVVRNRYGDGTAYYIGCDLDRADISQFLRKELGLGSGFPGLSGSAGDRCGSDRSPAEVVHIRRECDTADFDFYFNRSKDTVSLSDVAGKQIMIYRGSFDGTDEGFSQDTCQKYTLERNGFLVTKTGHTAGEGNS</sequence>
<dbReference type="InterPro" id="IPR029062">
    <property type="entry name" value="Class_I_gatase-like"/>
</dbReference>
<gene>
    <name evidence="8" type="ORF">HMPREF9156_00839</name>
</gene>
<dbReference type="Pfam" id="PF08532">
    <property type="entry name" value="Glyco_hydro_42M"/>
    <property type="match status" value="1"/>
</dbReference>
<dbReference type="GO" id="GO:0004565">
    <property type="term" value="F:beta-galactosidase activity"/>
    <property type="evidence" value="ECO:0007669"/>
    <property type="project" value="UniProtKB-EC"/>
</dbReference>
<dbReference type="PANTHER" id="PTHR36447:SF1">
    <property type="entry name" value="BETA-GALACTOSIDASE GANA"/>
    <property type="match status" value="1"/>
</dbReference>
<evidence type="ECO:0000313" key="9">
    <source>
        <dbReference type="Proteomes" id="UP000006415"/>
    </source>
</evidence>
<dbReference type="Gene3D" id="3.20.20.80">
    <property type="entry name" value="Glycosidases"/>
    <property type="match status" value="1"/>
</dbReference>
<dbReference type="EMBL" id="AGZS01000003">
    <property type="protein sequence ID" value="EJD64964.1"/>
    <property type="molecule type" value="Genomic_DNA"/>
</dbReference>
<keyword evidence="5" id="KW-0326">Glycosidase</keyword>
<dbReference type="SUPFAM" id="SSF51445">
    <property type="entry name" value="(Trans)glycosidases"/>
    <property type="match status" value="1"/>
</dbReference>
<dbReference type="Pfam" id="PF02449">
    <property type="entry name" value="Glyco_hydro_42"/>
    <property type="match status" value="1"/>
</dbReference>
<feature type="domain" description="Beta-galactosidase trimerisation" evidence="7">
    <location>
        <begin position="453"/>
        <end position="657"/>
    </location>
</feature>
<evidence type="ECO:0000256" key="4">
    <source>
        <dbReference type="ARBA" id="ARBA00022801"/>
    </source>
</evidence>
<proteinExistence type="inferred from homology"/>
<evidence type="ECO:0000259" key="7">
    <source>
        <dbReference type="Pfam" id="PF08532"/>
    </source>
</evidence>
<dbReference type="STRING" id="857290.HMPREF9156_00839"/>
<dbReference type="AlphaFoldDB" id="J0WZH0"/>
<dbReference type="OrthoDB" id="9800974at2"/>
<reference evidence="8 9" key="1">
    <citation type="submission" date="2012-01" db="EMBL/GenBank/DDBJ databases">
        <title>The Genome Sequence of Scardovia wiggsiae F0424.</title>
        <authorList>
            <consortium name="The Broad Institute Genome Sequencing Platform"/>
            <person name="Earl A."/>
            <person name="Ward D."/>
            <person name="Feldgarden M."/>
            <person name="Gevers D."/>
            <person name="Izard J."/>
            <person name="Ganesan A."/>
            <person name="Baranova O.V."/>
            <person name="Blanton J.M."/>
            <person name="Tanner A.C."/>
            <person name="Mathney J."/>
            <person name="Dewhirst F.E."/>
            <person name="Young S.K."/>
            <person name="Zeng Q."/>
            <person name="Gargeya S."/>
            <person name="Fitzgerald M."/>
            <person name="Haas B."/>
            <person name="Abouelleil A."/>
            <person name="Alvarado L."/>
            <person name="Arachchi H.M."/>
            <person name="Berlin A."/>
            <person name="Chapman S.B."/>
            <person name="Gearin G."/>
            <person name="Goldberg J."/>
            <person name="Griggs A."/>
            <person name="Gujja S."/>
            <person name="Hansen M."/>
            <person name="Heiman D."/>
            <person name="Howarth C."/>
            <person name="Larimer J."/>
            <person name="Lui A."/>
            <person name="MacDonald P.J.P."/>
            <person name="McCowen C."/>
            <person name="Montmayeur A."/>
            <person name="Murphy C."/>
            <person name="Neiman D."/>
            <person name="Pearson M."/>
            <person name="Priest M."/>
            <person name="Roberts A."/>
            <person name="Saif S."/>
            <person name="Shea T."/>
            <person name="Sisk P."/>
            <person name="Stolte C."/>
            <person name="Sykes S."/>
            <person name="Wortman J."/>
            <person name="Nusbaum C."/>
            <person name="Birren B."/>
        </authorList>
    </citation>
    <scope>NUCLEOTIDE SEQUENCE [LARGE SCALE GENOMIC DNA]</scope>
    <source>
        <strain evidence="8 9">F0424</strain>
    </source>
</reference>
<dbReference type="GO" id="GO:0009341">
    <property type="term" value="C:beta-galactosidase complex"/>
    <property type="evidence" value="ECO:0007669"/>
    <property type="project" value="InterPro"/>
</dbReference>
<comment type="similarity">
    <text evidence="2">Belongs to the glycosyl hydrolase 42 family.</text>
</comment>
<dbReference type="InterPro" id="IPR003476">
    <property type="entry name" value="Glyco_hydro_42"/>
</dbReference>
<dbReference type="SUPFAM" id="SSF52317">
    <property type="entry name" value="Class I glutamine amidotransferase-like"/>
    <property type="match status" value="1"/>
</dbReference>
<name>J0WZH0_9BIFI</name>
<evidence type="ECO:0000256" key="1">
    <source>
        <dbReference type="ARBA" id="ARBA00001412"/>
    </source>
</evidence>
<evidence type="ECO:0000256" key="3">
    <source>
        <dbReference type="ARBA" id="ARBA00012756"/>
    </source>
</evidence>
<accession>J0WZH0</accession>
<protein>
    <recommendedName>
        <fullName evidence="3">beta-galactosidase</fullName>
        <ecNumber evidence="3">3.2.1.23</ecNumber>
    </recommendedName>
</protein>
<comment type="caution">
    <text evidence="8">The sequence shown here is derived from an EMBL/GenBank/DDBJ whole genome shotgun (WGS) entry which is preliminary data.</text>
</comment>
<dbReference type="InterPro" id="IPR013738">
    <property type="entry name" value="Beta_galactosidase_Trimer"/>
</dbReference>
<dbReference type="Proteomes" id="UP000006415">
    <property type="component" value="Unassembled WGS sequence"/>
</dbReference>
<evidence type="ECO:0000256" key="2">
    <source>
        <dbReference type="ARBA" id="ARBA00005940"/>
    </source>
</evidence>
<dbReference type="eggNOG" id="COG1874">
    <property type="taxonomic scope" value="Bacteria"/>
</dbReference>
<dbReference type="CDD" id="cd03143">
    <property type="entry name" value="A4_beta-galactosidase_middle_domain"/>
    <property type="match status" value="1"/>
</dbReference>
<dbReference type="EC" id="3.2.1.23" evidence="3"/>
<dbReference type="InterPro" id="IPR013529">
    <property type="entry name" value="Glyco_hydro_42_N"/>
</dbReference>
<dbReference type="PANTHER" id="PTHR36447">
    <property type="entry name" value="BETA-GALACTOSIDASE GANA"/>
    <property type="match status" value="1"/>
</dbReference>
<dbReference type="Gene3D" id="3.40.50.880">
    <property type="match status" value="1"/>
</dbReference>
<comment type="catalytic activity">
    <reaction evidence="1">
        <text>Hydrolysis of terminal non-reducing beta-D-galactose residues in beta-D-galactosides.</text>
        <dbReference type="EC" id="3.2.1.23"/>
    </reaction>
</comment>
<dbReference type="InterPro" id="IPR017853">
    <property type="entry name" value="GH"/>
</dbReference>
<organism evidence="8 9">
    <name type="scientific">Scardovia wiggsiae F0424</name>
    <dbReference type="NCBI Taxonomy" id="857290"/>
    <lineage>
        <taxon>Bacteria</taxon>
        <taxon>Bacillati</taxon>
        <taxon>Actinomycetota</taxon>
        <taxon>Actinomycetes</taxon>
        <taxon>Bifidobacteriales</taxon>
        <taxon>Bifidobacteriaceae</taxon>
        <taxon>Scardovia</taxon>
    </lineage>
</organism>
<feature type="domain" description="Glycoside hydrolase family 42 N-terminal" evidence="6">
    <location>
        <begin position="66"/>
        <end position="438"/>
    </location>
</feature>
<dbReference type="HOGENOM" id="CLU_012430_1_1_11"/>
<evidence type="ECO:0000259" key="6">
    <source>
        <dbReference type="Pfam" id="PF02449"/>
    </source>
</evidence>
<keyword evidence="9" id="KW-1185">Reference proteome</keyword>
<keyword evidence="4" id="KW-0378">Hydrolase</keyword>
<evidence type="ECO:0000313" key="8">
    <source>
        <dbReference type="EMBL" id="EJD64964.1"/>
    </source>
</evidence>
<dbReference type="RefSeq" id="WP_007147903.1">
    <property type="nucleotide sequence ID" value="NZ_AKCI01000001.1"/>
</dbReference>